<keyword evidence="2" id="KW-1185">Reference proteome</keyword>
<dbReference type="OrthoDB" id="1306001at2759"/>
<protein>
    <recommendedName>
        <fullName evidence="3">Reverse transcriptase zinc-binding domain-containing protein</fullName>
    </recommendedName>
</protein>
<reference evidence="2" key="1">
    <citation type="journal article" date="2017" name="Front. Plant Sci.">
        <title>Climate Clever Clovers: New Paradigm to Reduce the Environmental Footprint of Ruminants by Breeding Low Methanogenic Forages Utilizing Haplotype Variation.</title>
        <authorList>
            <person name="Kaur P."/>
            <person name="Appels R."/>
            <person name="Bayer P.E."/>
            <person name="Keeble-Gagnere G."/>
            <person name="Wang J."/>
            <person name="Hirakawa H."/>
            <person name="Shirasawa K."/>
            <person name="Vercoe P."/>
            <person name="Stefanova K."/>
            <person name="Durmic Z."/>
            <person name="Nichols P."/>
            <person name="Revell C."/>
            <person name="Isobe S.N."/>
            <person name="Edwards D."/>
            <person name="Erskine W."/>
        </authorList>
    </citation>
    <scope>NUCLEOTIDE SEQUENCE [LARGE SCALE GENOMIC DNA]</scope>
    <source>
        <strain evidence="2">cv. Daliak</strain>
    </source>
</reference>
<evidence type="ECO:0008006" key="3">
    <source>
        <dbReference type="Google" id="ProtNLM"/>
    </source>
</evidence>
<dbReference type="AlphaFoldDB" id="A0A2Z6LVL3"/>
<name>A0A2Z6LVL3_TRISU</name>
<evidence type="ECO:0000313" key="1">
    <source>
        <dbReference type="EMBL" id="GAU21253.1"/>
    </source>
</evidence>
<dbReference type="PANTHER" id="PTHR36617">
    <property type="entry name" value="PROTEIN, PUTATIVE-RELATED"/>
    <property type="match status" value="1"/>
</dbReference>
<accession>A0A2Z6LVL3</accession>
<gene>
    <name evidence="1" type="ORF">TSUD_286630</name>
</gene>
<sequence length="330" mass="36784">MQIPLNAWVGLRVRDLRAVNLALLGKWRWRLISGGVGLWNVSLLGYPEDAISYWFSEGMSKKVGNGHMTSFCFGPWLGGTPLRTQFQRPFLVSTQSTSTTREMGRWVEGQWHWNLRWRRDLFVCELNLLESLNEILDRSTISTTIDSWCWKHDPSGCYSVKSSFLALSRSTTDEDRLSTRQTLWHRGVIGDASASMCVLCGLGPESADHLFGSCNQISPIWYSILRWLGVELVSSLGVIEFFDALLGMSVKTLTPLVPFMSGVFILLYAGTDRVCWGVMLGLDESGGLETLICFVLPVVDPCLSLYEGFSCFHGAFEGFYSIGGGVSPCS</sequence>
<evidence type="ECO:0000313" key="2">
    <source>
        <dbReference type="Proteomes" id="UP000242715"/>
    </source>
</evidence>
<dbReference type="Proteomes" id="UP000242715">
    <property type="component" value="Unassembled WGS sequence"/>
</dbReference>
<dbReference type="PANTHER" id="PTHR36617:SF16">
    <property type="entry name" value="OS04G0516500 PROTEIN"/>
    <property type="match status" value="1"/>
</dbReference>
<dbReference type="EMBL" id="DF973226">
    <property type="protein sequence ID" value="GAU21253.1"/>
    <property type="molecule type" value="Genomic_DNA"/>
</dbReference>
<organism evidence="1 2">
    <name type="scientific">Trifolium subterraneum</name>
    <name type="common">Subterranean clover</name>
    <dbReference type="NCBI Taxonomy" id="3900"/>
    <lineage>
        <taxon>Eukaryota</taxon>
        <taxon>Viridiplantae</taxon>
        <taxon>Streptophyta</taxon>
        <taxon>Embryophyta</taxon>
        <taxon>Tracheophyta</taxon>
        <taxon>Spermatophyta</taxon>
        <taxon>Magnoliopsida</taxon>
        <taxon>eudicotyledons</taxon>
        <taxon>Gunneridae</taxon>
        <taxon>Pentapetalae</taxon>
        <taxon>rosids</taxon>
        <taxon>fabids</taxon>
        <taxon>Fabales</taxon>
        <taxon>Fabaceae</taxon>
        <taxon>Papilionoideae</taxon>
        <taxon>50 kb inversion clade</taxon>
        <taxon>NPAAA clade</taxon>
        <taxon>Hologalegina</taxon>
        <taxon>IRL clade</taxon>
        <taxon>Trifolieae</taxon>
        <taxon>Trifolium</taxon>
    </lineage>
</organism>
<proteinExistence type="predicted"/>